<dbReference type="AlphaFoldDB" id="A0A0F9LZI8"/>
<comment type="caution">
    <text evidence="1">The sequence shown here is derived from an EMBL/GenBank/DDBJ whole genome shotgun (WGS) entry which is preliminary data.</text>
</comment>
<reference evidence="1" key="1">
    <citation type="journal article" date="2015" name="Nature">
        <title>Complex archaea that bridge the gap between prokaryotes and eukaryotes.</title>
        <authorList>
            <person name="Spang A."/>
            <person name="Saw J.H."/>
            <person name="Jorgensen S.L."/>
            <person name="Zaremba-Niedzwiedzka K."/>
            <person name="Martijn J."/>
            <person name="Lind A.E."/>
            <person name="van Eijk R."/>
            <person name="Schleper C."/>
            <person name="Guy L."/>
            <person name="Ettema T.J."/>
        </authorList>
    </citation>
    <scope>NUCLEOTIDE SEQUENCE</scope>
</reference>
<name>A0A0F9LZI8_9ZZZZ</name>
<accession>A0A0F9LZI8</accession>
<sequence>MTENQFLTKIDELTDTTASDMRKKARKWLKDVGDVNLTNWENDYRLPKIVMTALCKEAAYQWSPLCKDDRKQVSTIEAQI</sequence>
<evidence type="ECO:0000313" key="1">
    <source>
        <dbReference type="EMBL" id="KKN00525.1"/>
    </source>
</evidence>
<proteinExistence type="predicted"/>
<gene>
    <name evidence="1" type="ORF">LCGC14_1136830</name>
</gene>
<organism evidence="1">
    <name type="scientific">marine sediment metagenome</name>
    <dbReference type="NCBI Taxonomy" id="412755"/>
    <lineage>
        <taxon>unclassified sequences</taxon>
        <taxon>metagenomes</taxon>
        <taxon>ecological metagenomes</taxon>
    </lineage>
</organism>
<dbReference type="EMBL" id="LAZR01005365">
    <property type="protein sequence ID" value="KKN00525.1"/>
    <property type="molecule type" value="Genomic_DNA"/>
</dbReference>
<protein>
    <submittedName>
        <fullName evidence="1">Uncharacterized protein</fullName>
    </submittedName>
</protein>